<comment type="caution">
    <text evidence="2">The sequence shown here is derived from an EMBL/GenBank/DDBJ whole genome shotgun (WGS) entry which is preliminary data.</text>
</comment>
<feature type="compositionally biased region" description="Low complexity" evidence="1">
    <location>
        <begin position="178"/>
        <end position="214"/>
    </location>
</feature>
<evidence type="ECO:0000313" key="2">
    <source>
        <dbReference type="EMBL" id="GMI53137.1"/>
    </source>
</evidence>
<dbReference type="Proteomes" id="UP001165060">
    <property type="component" value="Unassembled WGS sequence"/>
</dbReference>
<feature type="region of interest" description="Disordered" evidence="1">
    <location>
        <begin position="175"/>
        <end position="214"/>
    </location>
</feature>
<sequence length="340" mass="34698">MPSAGHASVGLMVCKYFTDTSGQSLPYTGRVAKYLSKASGSSLFLVSYGDGDTETVGADELEEMAALFGREGGGSEFLNAKVAKWFERGGERGEMKCYSGVAGALGKGGRVRVEYEDGDVEHVPAAEVADMVALHRELVASSALMCQTDPFSALVCAVGDSPCLHCRRHSPGLPPRLAPSASSGSSSSASSGSSSSSRSSSPRSSSPPLLSLPAPLSPLSSAGAAAKPPVPLSVKRSALSGTTKLVLDLLNHPLGLTLSASAAGAATVTAVDEGSVFAGMDTGGWRITSVKVDGKTHEGGREVVRAVGGIRRRQRAKGFTKEKGGGKGGGSRRVVVALES</sequence>
<reference evidence="2 3" key="1">
    <citation type="journal article" date="2023" name="Commun. Biol.">
        <title>Genome analysis of Parmales, the sister group of diatoms, reveals the evolutionary specialization of diatoms from phago-mixotrophs to photoautotrophs.</title>
        <authorList>
            <person name="Ban H."/>
            <person name="Sato S."/>
            <person name="Yoshikawa S."/>
            <person name="Yamada K."/>
            <person name="Nakamura Y."/>
            <person name="Ichinomiya M."/>
            <person name="Sato N."/>
            <person name="Blanc-Mathieu R."/>
            <person name="Endo H."/>
            <person name="Kuwata A."/>
            <person name="Ogata H."/>
        </authorList>
    </citation>
    <scope>NUCLEOTIDE SEQUENCE [LARGE SCALE GENOMIC DNA]</scope>
</reference>
<keyword evidence="3" id="KW-1185">Reference proteome</keyword>
<feature type="region of interest" description="Disordered" evidence="1">
    <location>
        <begin position="313"/>
        <end position="332"/>
    </location>
</feature>
<proteinExistence type="predicted"/>
<accession>A0ABQ6NB61</accession>
<evidence type="ECO:0000256" key="1">
    <source>
        <dbReference type="SAM" id="MobiDB-lite"/>
    </source>
</evidence>
<protein>
    <submittedName>
        <fullName evidence="2">Uncharacterized protein</fullName>
    </submittedName>
</protein>
<dbReference type="EMBL" id="BRYB01006246">
    <property type="protein sequence ID" value="GMI53137.1"/>
    <property type="molecule type" value="Genomic_DNA"/>
</dbReference>
<evidence type="ECO:0000313" key="3">
    <source>
        <dbReference type="Proteomes" id="UP001165060"/>
    </source>
</evidence>
<name>A0ABQ6NB61_9STRA</name>
<organism evidence="2 3">
    <name type="scientific">Tetraparma gracilis</name>
    <dbReference type="NCBI Taxonomy" id="2962635"/>
    <lineage>
        <taxon>Eukaryota</taxon>
        <taxon>Sar</taxon>
        <taxon>Stramenopiles</taxon>
        <taxon>Ochrophyta</taxon>
        <taxon>Bolidophyceae</taxon>
        <taxon>Parmales</taxon>
        <taxon>Triparmaceae</taxon>
        <taxon>Tetraparma</taxon>
    </lineage>
</organism>
<gene>
    <name evidence="2" type="ORF">TeGR_g9581</name>
</gene>